<dbReference type="EMBL" id="POAF01000009">
    <property type="protein sequence ID" value="RBL99228.1"/>
    <property type="molecule type" value="Genomic_DNA"/>
</dbReference>
<protein>
    <submittedName>
        <fullName evidence="1">Uncharacterized protein</fullName>
    </submittedName>
</protein>
<reference evidence="1 2" key="1">
    <citation type="submission" date="2018-01" db="EMBL/GenBank/DDBJ databases">
        <title>Glutamicibacter soli strain NHPC-3 Whole genome sequence and assembly.</title>
        <authorList>
            <person name="Choudhury P."/>
            <person name="Gupta D."/>
            <person name="Sengupta K."/>
            <person name="Jawed A."/>
            <person name="Sultana N."/>
            <person name="Saha P."/>
        </authorList>
    </citation>
    <scope>NUCLEOTIDE SEQUENCE [LARGE SCALE GENOMIC DNA]</scope>
    <source>
        <strain evidence="1 2">NHPC-3</strain>
    </source>
</reference>
<dbReference type="RefSeq" id="WP_113607980.1">
    <property type="nucleotide sequence ID" value="NZ_POAF01000009.1"/>
</dbReference>
<organism evidence="1 2">
    <name type="scientific">Glutamicibacter soli</name>
    <dbReference type="NCBI Taxonomy" id="453836"/>
    <lineage>
        <taxon>Bacteria</taxon>
        <taxon>Bacillati</taxon>
        <taxon>Actinomycetota</taxon>
        <taxon>Actinomycetes</taxon>
        <taxon>Micrococcales</taxon>
        <taxon>Micrococcaceae</taxon>
        <taxon>Glutamicibacter</taxon>
    </lineage>
</organism>
<dbReference type="AlphaFoldDB" id="A0A365Y9I9"/>
<comment type="caution">
    <text evidence="1">The sequence shown here is derived from an EMBL/GenBank/DDBJ whole genome shotgun (WGS) entry which is preliminary data.</text>
</comment>
<evidence type="ECO:0000313" key="2">
    <source>
        <dbReference type="Proteomes" id="UP000252167"/>
    </source>
</evidence>
<keyword evidence="2" id="KW-1185">Reference proteome</keyword>
<name>A0A365Y9I9_9MICC</name>
<proteinExistence type="predicted"/>
<dbReference type="Proteomes" id="UP000252167">
    <property type="component" value="Unassembled WGS sequence"/>
</dbReference>
<accession>A0A365Y9I9</accession>
<sequence length="404" mass="44925">MSLPDAGLLPTLASLLGRLGWTTTGGVPGKFEIWESPGTGDEIIFPLDPSRSDFERLLYTARRQLERYLGPEAKRYVELAALTSTHALEETQWKKESSYEAGLIAWPQGEQLYASAREMLVASAKAAKERRMYHGNASSHVARSFLSSCLMGQTQVGSFIITAHAPAARTFNFSEADDMRPVLPGLPAPASTSGEEIMNWFETALEATRTCLDSYRKDDDIRVFDSAVGEGLSFEFARALSTATRDTESAVSLIRPRPGVRSPEREFTFIPDEAPMLERVASHYAQAYEPEEVTLRGEVAVLQHESNTDDRIVRVITDSGGKYRKVRLRLSPDQYVKAIDAHRQALKLAFTGKVQREGNLNWVYSPRDVQVTEIQIEDVEGAEATSALEELQTSYPRPGLDPMF</sequence>
<gene>
    <name evidence="1" type="ORF">C1H84_16215</name>
</gene>
<evidence type="ECO:0000313" key="1">
    <source>
        <dbReference type="EMBL" id="RBL99228.1"/>
    </source>
</evidence>